<evidence type="ECO:0000313" key="1">
    <source>
        <dbReference type="EMBL" id="MCG2462047.1"/>
    </source>
</evidence>
<organism evidence="1 2">
    <name type="scientific">Cerina litoralis</name>
    <dbReference type="NCBI Taxonomy" id="2874477"/>
    <lineage>
        <taxon>Bacteria</taxon>
        <taxon>Pseudomonadati</taxon>
        <taxon>Bacteroidota</taxon>
        <taxon>Flavobacteriia</taxon>
        <taxon>Flavobacteriales</taxon>
        <taxon>Flavobacteriaceae</taxon>
        <taxon>Cerina</taxon>
    </lineage>
</organism>
<gene>
    <name evidence="1" type="ORF">K8352_14905</name>
</gene>
<keyword evidence="2" id="KW-1185">Reference proteome</keyword>
<dbReference type="RefSeq" id="WP_317903189.1">
    <property type="nucleotide sequence ID" value="NZ_JAIRBC010000024.1"/>
</dbReference>
<name>A0AAE3JU51_9FLAO</name>
<sequence>MTENRYMVFTAVTKEAQTYGQDTLISKDRFEMFSGVKFFFYDKEIIEEEFEIAEVIENYPFYLIKCTKKEKKSP</sequence>
<dbReference type="EMBL" id="JAIRBC010000024">
    <property type="protein sequence ID" value="MCG2462047.1"/>
    <property type="molecule type" value="Genomic_DNA"/>
</dbReference>
<evidence type="ECO:0000313" key="2">
    <source>
        <dbReference type="Proteomes" id="UP001200642"/>
    </source>
</evidence>
<protein>
    <submittedName>
        <fullName evidence="1">Uncharacterized protein</fullName>
    </submittedName>
</protein>
<proteinExistence type="predicted"/>
<dbReference type="AlphaFoldDB" id="A0AAE3JU51"/>
<dbReference type="Proteomes" id="UP001200642">
    <property type="component" value="Unassembled WGS sequence"/>
</dbReference>
<comment type="caution">
    <text evidence="1">The sequence shown here is derived from an EMBL/GenBank/DDBJ whole genome shotgun (WGS) entry which is preliminary data.</text>
</comment>
<reference evidence="1" key="1">
    <citation type="submission" date="2023-02" db="EMBL/GenBank/DDBJ databases">
        <title>Genome of Flavobacteriaceae gen. nov. sp. strain F89.</title>
        <authorList>
            <person name="Wang Y."/>
        </authorList>
    </citation>
    <scope>NUCLEOTIDE SEQUENCE</scope>
    <source>
        <strain evidence="1">F89</strain>
    </source>
</reference>
<accession>A0AAE3JU51</accession>